<gene>
    <name evidence="1" type="ORF">UFOPK3243_00469</name>
</gene>
<dbReference type="Gene3D" id="3.40.190.80">
    <property type="match status" value="1"/>
</dbReference>
<accession>A0A6J7B8F0</accession>
<organism evidence="1">
    <name type="scientific">freshwater metagenome</name>
    <dbReference type="NCBI Taxonomy" id="449393"/>
    <lineage>
        <taxon>unclassified sequences</taxon>
        <taxon>metagenomes</taxon>
        <taxon>ecological metagenomes</taxon>
    </lineage>
</organism>
<reference evidence="1" key="1">
    <citation type="submission" date="2020-05" db="EMBL/GenBank/DDBJ databases">
        <authorList>
            <person name="Chiriac C."/>
            <person name="Salcher M."/>
            <person name="Ghai R."/>
            <person name="Kavagutti S V."/>
        </authorList>
    </citation>
    <scope>NUCLEOTIDE SEQUENCE</scope>
</reference>
<dbReference type="SUPFAM" id="SSF56655">
    <property type="entry name" value="Carbohydrate phosphatase"/>
    <property type="match status" value="1"/>
</dbReference>
<evidence type="ECO:0000313" key="1">
    <source>
        <dbReference type="EMBL" id="CAB4841584.1"/>
    </source>
</evidence>
<dbReference type="EMBL" id="CAFAZZ010000033">
    <property type="protein sequence ID" value="CAB4841584.1"/>
    <property type="molecule type" value="Genomic_DNA"/>
</dbReference>
<name>A0A6J7B8F0_9ZZZZ</name>
<dbReference type="Pfam" id="PF00459">
    <property type="entry name" value="Inositol_P"/>
    <property type="match status" value="1"/>
</dbReference>
<protein>
    <submittedName>
        <fullName evidence="1">Unannotated protein</fullName>
    </submittedName>
</protein>
<dbReference type="InterPro" id="IPR000760">
    <property type="entry name" value="Inositol_monophosphatase-like"/>
</dbReference>
<dbReference type="AlphaFoldDB" id="A0A6J7B8F0"/>
<sequence>MDNAWRTRAHGDFWSHMLVAEGAVDVAVEPSLALWDMAALDIIVREAGGRFTNLDGVDGSHGGSGLSTNAALHDYVVNALKASQ</sequence>
<proteinExistence type="predicted"/>